<organism evidence="1 2">
    <name type="scientific">Pandoravirus inopinatum</name>
    <dbReference type="NCBI Taxonomy" id="1605721"/>
    <lineage>
        <taxon>Viruses</taxon>
        <taxon>Pandoravirus</taxon>
    </lineage>
</organism>
<accession>A0A0B5J808</accession>
<name>A0A0B5J808_9VIRU</name>
<protein>
    <submittedName>
        <fullName evidence="1">Uncharacterized protein</fullName>
    </submittedName>
</protein>
<dbReference type="GeneID" id="23461838"/>
<dbReference type="Proteomes" id="UP000202511">
    <property type="component" value="Segment"/>
</dbReference>
<dbReference type="KEGG" id="vg:23461838"/>
<dbReference type="RefSeq" id="YP_009119156.1">
    <property type="nucleotide sequence ID" value="NC_026440.1"/>
</dbReference>
<evidence type="ECO:0000313" key="2">
    <source>
        <dbReference type="Proteomes" id="UP000202511"/>
    </source>
</evidence>
<proteinExistence type="predicted"/>
<sequence length="416" mass="45002">MVCRAWHSCVRSPSSSAARAILDAATPGARLFGDLGVTGRLACVSALSDGLASDHLALDEALTWSRNAGASIEVLCAALLASGRADAVAYVTSHIIPHMSGGFINQQARPWFLEKDSASTMTPCALRTRQCFYPCQIPPEQSGTICMRTGPAVTRAVCRAGRTGGLTVALSLCAPGDWSTYFDCWIDDTARRDHADVLIDLLRRAKCPKGAGLEGTAWQSAVTRAWGAAGEHAAMKSLASLHSFNVSLPHENRTEMRWLWVDRAVLADAVCVLDWWERTCVMPPSPQRLDNWLVRALACGATASADWLAVRLGACDMRALAAQFACCIGDGGAERWADSIAWLERYMPINTVLATVASAFFAHHSVWMHRVVPIVERWPVAGLDALGTLIVRAARAALSMGYWRLIDRLVTAVDRA</sequence>
<evidence type="ECO:0000313" key="1">
    <source>
        <dbReference type="EMBL" id="AJF96921.1"/>
    </source>
</evidence>
<reference evidence="1 2" key="1">
    <citation type="journal article" date="2015" name="Parasitol. Res.">
        <title>Viruses in close associations with free-living amoebae.</title>
        <authorList>
            <person name="Scheid P."/>
        </authorList>
    </citation>
    <scope>NUCLEOTIDE SEQUENCE [LARGE SCALE GENOMIC DNA]</scope>
    <source>
        <strain evidence="1">KlaHel</strain>
    </source>
</reference>
<dbReference type="EMBL" id="KP136319">
    <property type="protein sequence ID" value="AJF96921.1"/>
    <property type="molecule type" value="Genomic_DNA"/>
</dbReference>